<dbReference type="Pfam" id="PF00436">
    <property type="entry name" value="SSB"/>
    <property type="match status" value="1"/>
</dbReference>
<dbReference type="InterPro" id="IPR000424">
    <property type="entry name" value="Primosome_PriB/ssb"/>
</dbReference>
<dbReference type="PANTHER" id="PTHR10302:SF0">
    <property type="entry name" value="SINGLE-STRANDED DNA-BINDING PROTEIN, MITOCHONDRIAL"/>
    <property type="match status" value="1"/>
</dbReference>
<dbReference type="Proteomes" id="UP000287224">
    <property type="component" value="Unassembled WGS sequence"/>
</dbReference>
<name>A0A401ZCC5_9CHLR</name>
<dbReference type="GO" id="GO:0003697">
    <property type="term" value="F:single-stranded DNA binding"/>
    <property type="evidence" value="ECO:0007669"/>
    <property type="project" value="UniProtKB-UniRule"/>
</dbReference>
<dbReference type="PIRSF" id="PIRSF002070">
    <property type="entry name" value="SSB"/>
    <property type="match status" value="1"/>
</dbReference>
<dbReference type="InterPro" id="IPR011344">
    <property type="entry name" value="ssDNA-bd"/>
</dbReference>
<evidence type="ECO:0000313" key="6">
    <source>
        <dbReference type="Proteomes" id="UP000287224"/>
    </source>
</evidence>
<evidence type="ECO:0000256" key="3">
    <source>
        <dbReference type="PIRNR" id="PIRNR002070"/>
    </source>
</evidence>
<reference evidence="6" key="1">
    <citation type="submission" date="2018-12" db="EMBL/GenBank/DDBJ databases">
        <title>Tengunoibacter tsumagoiensis gen. nov., sp. nov., Dictyobacter kobayashii sp. nov., D. alpinus sp. nov., and D. joshuensis sp. nov. and description of Dictyobacteraceae fam. nov. within the order Ktedonobacterales isolated from Tengu-no-mugimeshi.</title>
        <authorList>
            <person name="Wang C.M."/>
            <person name="Zheng Y."/>
            <person name="Sakai Y."/>
            <person name="Toyoda A."/>
            <person name="Minakuchi Y."/>
            <person name="Abe K."/>
            <person name="Yokota A."/>
            <person name="Yabe S."/>
        </authorList>
    </citation>
    <scope>NUCLEOTIDE SEQUENCE [LARGE SCALE GENOMIC DNA]</scope>
    <source>
        <strain evidence="6">S-27</strain>
    </source>
</reference>
<keyword evidence="6" id="KW-1185">Reference proteome</keyword>
<dbReference type="GO" id="GO:0009295">
    <property type="term" value="C:nucleoid"/>
    <property type="evidence" value="ECO:0007669"/>
    <property type="project" value="TreeGrafter"/>
</dbReference>
<evidence type="ECO:0000256" key="1">
    <source>
        <dbReference type="ARBA" id="ARBA00023125"/>
    </source>
</evidence>
<sequence>MNKIMLIGNLGRDPEMNYTQNGTAVTKFSLAVTRRSKSPSGERETDWFNIVAWNQLAETCSNYLKKGQKVYVEGRLEQRKYTDKEGVQRTVIDVIINDMEMLTPKNQQPGNAGPDYGGSDDLGELDDHPF</sequence>
<dbReference type="HAMAP" id="MF_00984">
    <property type="entry name" value="SSB"/>
    <property type="match status" value="1"/>
</dbReference>
<dbReference type="RefSeq" id="WP_126595672.1">
    <property type="nucleotide sequence ID" value="NZ_BIFQ01000001.1"/>
</dbReference>
<accession>A0A401ZCC5</accession>
<dbReference type="AlphaFoldDB" id="A0A401ZCC5"/>
<dbReference type="SUPFAM" id="SSF50249">
    <property type="entry name" value="Nucleic acid-binding proteins"/>
    <property type="match status" value="1"/>
</dbReference>
<evidence type="ECO:0000313" key="5">
    <source>
        <dbReference type="EMBL" id="GCE04527.1"/>
    </source>
</evidence>
<comment type="caution">
    <text evidence="5">The sequence shown here is derived from an EMBL/GenBank/DDBJ whole genome shotgun (WGS) entry which is preliminary data.</text>
</comment>
<keyword evidence="1 2" id="KW-0238">DNA-binding</keyword>
<dbReference type="PROSITE" id="PS50935">
    <property type="entry name" value="SSB"/>
    <property type="match status" value="1"/>
</dbReference>
<dbReference type="NCBIfam" id="TIGR00621">
    <property type="entry name" value="ssb"/>
    <property type="match status" value="1"/>
</dbReference>
<dbReference type="EMBL" id="BIFQ01000001">
    <property type="protein sequence ID" value="GCE04527.1"/>
    <property type="molecule type" value="Genomic_DNA"/>
</dbReference>
<dbReference type="PANTHER" id="PTHR10302">
    <property type="entry name" value="SINGLE-STRANDED DNA-BINDING PROTEIN"/>
    <property type="match status" value="1"/>
</dbReference>
<protein>
    <recommendedName>
        <fullName evidence="2 3">Single-stranded DNA-binding protein</fullName>
        <shortName evidence="2">SSB</shortName>
    </recommendedName>
</protein>
<dbReference type="OrthoDB" id="9809878at2"/>
<dbReference type="InterPro" id="IPR012340">
    <property type="entry name" value="NA-bd_OB-fold"/>
</dbReference>
<organism evidence="5 6">
    <name type="scientific">Dictyobacter aurantiacus</name>
    <dbReference type="NCBI Taxonomy" id="1936993"/>
    <lineage>
        <taxon>Bacteria</taxon>
        <taxon>Bacillati</taxon>
        <taxon>Chloroflexota</taxon>
        <taxon>Ktedonobacteria</taxon>
        <taxon>Ktedonobacterales</taxon>
        <taxon>Dictyobacteraceae</taxon>
        <taxon>Dictyobacter</taxon>
    </lineage>
</organism>
<evidence type="ECO:0000256" key="2">
    <source>
        <dbReference type="HAMAP-Rule" id="MF_00984"/>
    </source>
</evidence>
<proteinExistence type="inferred from homology"/>
<comment type="caution">
    <text evidence="2">Lacks conserved residue(s) required for the propagation of feature annotation.</text>
</comment>
<evidence type="ECO:0000256" key="4">
    <source>
        <dbReference type="SAM" id="MobiDB-lite"/>
    </source>
</evidence>
<dbReference type="Gene3D" id="2.40.50.140">
    <property type="entry name" value="Nucleic acid-binding proteins"/>
    <property type="match status" value="1"/>
</dbReference>
<gene>
    <name evidence="5" type="ORF">KDAU_18560</name>
</gene>
<feature type="region of interest" description="Disordered" evidence="4">
    <location>
        <begin position="101"/>
        <end position="130"/>
    </location>
</feature>
<dbReference type="CDD" id="cd04496">
    <property type="entry name" value="SSB_OBF"/>
    <property type="match status" value="1"/>
</dbReference>
<dbReference type="GO" id="GO:0006260">
    <property type="term" value="P:DNA replication"/>
    <property type="evidence" value="ECO:0007669"/>
    <property type="project" value="InterPro"/>
</dbReference>
<comment type="subunit">
    <text evidence="2">Homotetramer.</text>
</comment>